<feature type="repeat" description="PPR" evidence="3">
    <location>
        <begin position="29"/>
        <end position="63"/>
    </location>
</feature>
<feature type="non-terminal residue" evidence="5">
    <location>
        <position position="1"/>
    </location>
</feature>
<dbReference type="SUPFAM" id="SSF48452">
    <property type="entry name" value="TPR-like"/>
    <property type="match status" value="1"/>
</dbReference>
<feature type="non-terminal residue" evidence="5">
    <location>
        <position position="564"/>
    </location>
</feature>
<dbReference type="Pfam" id="PF20430">
    <property type="entry name" value="Eplus_motif"/>
    <property type="match status" value="1"/>
</dbReference>
<dbReference type="PANTHER" id="PTHR47926:SF468">
    <property type="entry name" value="PENTATRICOPEPTIDE REPEAT-CONTAINING PROTEIN"/>
    <property type="match status" value="1"/>
</dbReference>
<dbReference type="PANTHER" id="PTHR47926">
    <property type="entry name" value="PENTATRICOPEPTIDE REPEAT-CONTAINING PROTEIN"/>
    <property type="match status" value="1"/>
</dbReference>
<dbReference type="Pfam" id="PF13041">
    <property type="entry name" value="PPR_2"/>
    <property type="match status" value="2"/>
</dbReference>
<dbReference type="InterPro" id="IPR032867">
    <property type="entry name" value="DYW_dom"/>
</dbReference>
<organism evidence="5 6">
    <name type="scientific">Cephalotus follicularis</name>
    <name type="common">Albany pitcher plant</name>
    <dbReference type="NCBI Taxonomy" id="3775"/>
    <lineage>
        <taxon>Eukaryota</taxon>
        <taxon>Viridiplantae</taxon>
        <taxon>Streptophyta</taxon>
        <taxon>Embryophyta</taxon>
        <taxon>Tracheophyta</taxon>
        <taxon>Spermatophyta</taxon>
        <taxon>Magnoliopsida</taxon>
        <taxon>eudicotyledons</taxon>
        <taxon>Gunneridae</taxon>
        <taxon>Pentapetalae</taxon>
        <taxon>rosids</taxon>
        <taxon>fabids</taxon>
        <taxon>Oxalidales</taxon>
        <taxon>Cephalotaceae</taxon>
        <taxon>Cephalotus</taxon>
    </lineage>
</organism>
<dbReference type="Gene3D" id="1.25.40.10">
    <property type="entry name" value="Tetratricopeptide repeat domain"/>
    <property type="match status" value="3"/>
</dbReference>
<name>A0A1Q3CH48_CEPFO</name>
<proteinExistence type="inferred from homology"/>
<feature type="repeat" description="PPR" evidence="3">
    <location>
        <begin position="91"/>
        <end position="121"/>
    </location>
</feature>
<keyword evidence="2" id="KW-0677">Repeat</keyword>
<dbReference type="FunCoup" id="A0A1Q3CH48">
    <property type="interactions" value="115"/>
</dbReference>
<protein>
    <submittedName>
        <fullName evidence="5">PPR domain-containing protein/PPR_1 domain-containing protein/PPR_2 domain-containing protein/PPR_3 domain-containing protein/DYW_deaminase domain-containing protein</fullName>
    </submittedName>
</protein>
<dbReference type="Pfam" id="PF20431">
    <property type="entry name" value="E_motif"/>
    <property type="match status" value="1"/>
</dbReference>
<dbReference type="NCBIfam" id="TIGR00756">
    <property type="entry name" value="PPR"/>
    <property type="match status" value="3"/>
</dbReference>
<dbReference type="AlphaFoldDB" id="A0A1Q3CH48"/>
<evidence type="ECO:0000256" key="3">
    <source>
        <dbReference type="PROSITE-ProRule" id="PRU00708"/>
    </source>
</evidence>
<evidence type="ECO:0000313" key="6">
    <source>
        <dbReference type="Proteomes" id="UP000187406"/>
    </source>
</evidence>
<dbReference type="GO" id="GO:0003723">
    <property type="term" value="F:RNA binding"/>
    <property type="evidence" value="ECO:0007669"/>
    <property type="project" value="InterPro"/>
</dbReference>
<dbReference type="Pfam" id="PF01535">
    <property type="entry name" value="PPR"/>
    <property type="match status" value="2"/>
</dbReference>
<evidence type="ECO:0000256" key="2">
    <source>
        <dbReference type="ARBA" id="ARBA00022737"/>
    </source>
</evidence>
<evidence type="ECO:0000259" key="4">
    <source>
        <dbReference type="Pfam" id="PF14432"/>
    </source>
</evidence>
<dbReference type="GO" id="GO:0008270">
    <property type="term" value="F:zinc ion binding"/>
    <property type="evidence" value="ECO:0007669"/>
    <property type="project" value="InterPro"/>
</dbReference>
<reference evidence="6" key="1">
    <citation type="submission" date="2016-04" db="EMBL/GenBank/DDBJ databases">
        <title>Cephalotus genome sequencing.</title>
        <authorList>
            <person name="Fukushima K."/>
            <person name="Hasebe M."/>
            <person name="Fang X."/>
        </authorList>
    </citation>
    <scope>NUCLEOTIDE SEQUENCE [LARGE SCALE GENOMIC DNA]</scope>
    <source>
        <strain evidence="6">cv. St1</strain>
    </source>
</reference>
<dbReference type="InterPro" id="IPR046960">
    <property type="entry name" value="PPR_At4g14850-like_plant"/>
</dbReference>
<dbReference type="FunFam" id="1.25.40.10:FF:000366">
    <property type="entry name" value="Pentatricopeptide (PPR) repeat-containing protein"/>
    <property type="match status" value="1"/>
</dbReference>
<dbReference type="InParanoid" id="A0A1Q3CH48"/>
<dbReference type="InterPro" id="IPR046848">
    <property type="entry name" value="E_motif"/>
</dbReference>
<feature type="repeat" description="PPR" evidence="3">
    <location>
        <begin position="122"/>
        <end position="156"/>
    </location>
</feature>
<dbReference type="InterPro" id="IPR011990">
    <property type="entry name" value="TPR-like_helical_dom_sf"/>
</dbReference>
<dbReference type="Pfam" id="PF14432">
    <property type="entry name" value="DYW_deaminase"/>
    <property type="match status" value="1"/>
</dbReference>
<sequence>SYKFLLSNHIKNQRLDLARELFDKIPSPNHQLYSIMITGYAHFDRLDDALRLFDEMPVRDTVSWNLMIKGCLDCGDLGMARNIFDVIPERSVVSWTIMLNGYLQFGTVEVAEKLFWEMPVRDVVAWNSMIHGYFCNGRVGDAVKLFEGMPYKNVVSWTSMIGGLDQGYGLNLEYKDALKVFCDMLKFGIFPNQSTFTSALNSCCRLEALDRGKEIHAAAVKLGLGTDVFVGNSLIVVYTECGNIIDAALVFKGIGEKNIVSWNSIIVGCGQHGFGIGALVFFNQMIRANVDPDEITFTGLLSACSHSGMLQKGRCFFEHINRCNSLKVELQHYVCMLDILGRCGKLEEAEKLIKSMPMKANSLVWLALLSACTVHSNFELAERAANSIFELEPHCSAAYVLLSNIYASAGKWGDASRLRAKMKQKQIVKQPGCSWVTLRGMRHEFLSGDRSHPLINKICEKLDWLGTKLKEHGYIPDPRFVLHDVEDEKEEMLSHNSERLAIGFGLISSVQGLPITVMKNLRGCGDCHSAIKIITKIVGRVIVVRDSSRFHHSKNGICSCGDYW</sequence>
<evidence type="ECO:0000256" key="1">
    <source>
        <dbReference type="ARBA" id="ARBA00006643"/>
    </source>
</evidence>
<dbReference type="Proteomes" id="UP000187406">
    <property type="component" value="Unassembled WGS sequence"/>
</dbReference>
<feature type="repeat" description="PPR" evidence="3">
    <location>
        <begin position="258"/>
        <end position="292"/>
    </location>
</feature>
<evidence type="ECO:0000313" key="5">
    <source>
        <dbReference type="EMBL" id="GAV79574.1"/>
    </source>
</evidence>
<comment type="caution">
    <text evidence="5">The sequence shown here is derived from an EMBL/GenBank/DDBJ whole genome shotgun (WGS) entry which is preliminary data.</text>
</comment>
<dbReference type="PROSITE" id="PS51375">
    <property type="entry name" value="PPR"/>
    <property type="match status" value="4"/>
</dbReference>
<accession>A0A1Q3CH48</accession>
<gene>
    <name evidence="5" type="ORF">CFOL_v3_23039</name>
</gene>
<feature type="domain" description="DYW" evidence="4">
    <location>
        <begin position="473"/>
        <end position="564"/>
    </location>
</feature>
<dbReference type="GO" id="GO:0009451">
    <property type="term" value="P:RNA modification"/>
    <property type="evidence" value="ECO:0007669"/>
    <property type="project" value="InterPro"/>
</dbReference>
<keyword evidence="6" id="KW-1185">Reference proteome</keyword>
<comment type="similarity">
    <text evidence="1">Belongs to the PPR family. PCMP-H subfamily.</text>
</comment>
<dbReference type="InterPro" id="IPR002885">
    <property type="entry name" value="PPR_rpt"/>
</dbReference>
<dbReference type="Pfam" id="PF12854">
    <property type="entry name" value="PPR_1"/>
    <property type="match status" value="2"/>
</dbReference>
<dbReference type="OrthoDB" id="185373at2759"/>
<dbReference type="InterPro" id="IPR046849">
    <property type="entry name" value="E2_motif"/>
</dbReference>
<dbReference type="EMBL" id="BDDD01002005">
    <property type="protein sequence ID" value="GAV79574.1"/>
    <property type="molecule type" value="Genomic_DNA"/>
</dbReference>
<dbReference type="FunFam" id="1.25.40.10:FF:000344">
    <property type="entry name" value="Pentatricopeptide repeat-containing protein"/>
    <property type="match status" value="1"/>
</dbReference>